<evidence type="ECO:0000313" key="3">
    <source>
        <dbReference type="EMBL" id="KKB07122.1"/>
    </source>
</evidence>
<dbReference type="InterPro" id="IPR000286">
    <property type="entry name" value="HDACs"/>
</dbReference>
<proteinExistence type="inferred from homology"/>
<dbReference type="Gene3D" id="3.40.800.20">
    <property type="entry name" value="Histone deacetylase domain"/>
    <property type="match status" value="1"/>
</dbReference>
<dbReference type="OrthoDB" id="9808367at2"/>
<dbReference type="InterPro" id="IPR023696">
    <property type="entry name" value="Ureohydrolase_dom_sf"/>
</dbReference>
<dbReference type="AlphaFoldDB" id="A0A0F5FG13"/>
<dbReference type="GO" id="GO:0040029">
    <property type="term" value="P:epigenetic regulation of gene expression"/>
    <property type="evidence" value="ECO:0007669"/>
    <property type="project" value="TreeGrafter"/>
</dbReference>
<gene>
    <name evidence="3" type="ORF">VE25_19440</name>
</gene>
<dbReference type="InterPro" id="IPR037138">
    <property type="entry name" value="His_deacetylse_dom_sf"/>
</dbReference>
<sequence>MTTLLISQQNFESHVTPEGHAERADRIRAIEDALARPRFDRLLRRDAPSVDLALAELVHGPRYLQRLRDARPAEGIGQIDSDTFISSGSLDTASTALGGGLAALEAVILGEADNAFCAIRPPGHHAERDTPMGFCLVNTIAVAAREAQRKHGAERIAIVDFDVHHGNGTQDIFQADPSVFYASSHQVPLYPGTGRASETGVGNIVNAPLPPGSDGAAMREVYRDTILPALVNFSPDILLISAGFDADYRDPLAELDWEPGDFAWLTGKLMDVAERYCGNRIVSLLEGGYDLKGLAGGVSHHVAMLMDGAVGDLKE</sequence>
<dbReference type="Pfam" id="PF00850">
    <property type="entry name" value="Hist_deacetyl"/>
    <property type="match status" value="1"/>
</dbReference>
<evidence type="ECO:0000313" key="4">
    <source>
        <dbReference type="Proteomes" id="UP000033632"/>
    </source>
</evidence>
<dbReference type="RefSeq" id="WP_046110334.1">
    <property type="nucleotide sequence ID" value="NZ_JZEX01000176.1"/>
</dbReference>
<dbReference type="GO" id="GO:0004407">
    <property type="term" value="F:histone deacetylase activity"/>
    <property type="evidence" value="ECO:0007669"/>
    <property type="project" value="TreeGrafter"/>
</dbReference>
<organism evidence="3 4">
    <name type="scientific">Devosia geojensis</name>
    <dbReference type="NCBI Taxonomy" id="443610"/>
    <lineage>
        <taxon>Bacteria</taxon>
        <taxon>Pseudomonadati</taxon>
        <taxon>Pseudomonadota</taxon>
        <taxon>Alphaproteobacteria</taxon>
        <taxon>Hyphomicrobiales</taxon>
        <taxon>Devosiaceae</taxon>
        <taxon>Devosia</taxon>
    </lineage>
</organism>
<dbReference type="EMBL" id="JZEX01000176">
    <property type="protein sequence ID" value="KKB07122.1"/>
    <property type="molecule type" value="Genomic_DNA"/>
</dbReference>
<dbReference type="PRINTS" id="PR01270">
    <property type="entry name" value="HDASUPER"/>
</dbReference>
<keyword evidence="4" id="KW-1185">Reference proteome</keyword>
<dbReference type="PANTHER" id="PTHR10625:SF10">
    <property type="entry name" value="HISTONE DEACETYLASE HDAC1"/>
    <property type="match status" value="1"/>
</dbReference>
<dbReference type="Proteomes" id="UP000033632">
    <property type="component" value="Unassembled WGS sequence"/>
</dbReference>
<dbReference type="InterPro" id="IPR023801">
    <property type="entry name" value="His_deacetylse_dom"/>
</dbReference>
<dbReference type="CDD" id="cd11599">
    <property type="entry name" value="HDAC_classII_2"/>
    <property type="match status" value="1"/>
</dbReference>
<comment type="similarity">
    <text evidence="1">Belongs to the histone deacetylase family.</text>
</comment>
<dbReference type="SUPFAM" id="SSF52768">
    <property type="entry name" value="Arginase/deacetylase"/>
    <property type="match status" value="1"/>
</dbReference>
<name>A0A0F5FG13_9HYPH</name>
<dbReference type="STRING" id="443610.VE25_19440"/>
<accession>A0A0F5FG13</accession>
<reference evidence="3 4" key="1">
    <citation type="submission" date="2015-03" db="EMBL/GenBank/DDBJ databases">
        <authorList>
            <person name="Hassan Y.I."/>
            <person name="Lepp D."/>
            <person name="Li X.-Z."/>
            <person name="Zhou T."/>
        </authorList>
    </citation>
    <scope>NUCLEOTIDE SEQUENCE [LARGE SCALE GENOMIC DNA]</scope>
    <source>
        <strain evidence="3 4">BD-c194</strain>
    </source>
</reference>
<dbReference type="PANTHER" id="PTHR10625">
    <property type="entry name" value="HISTONE DEACETYLASE HDAC1-RELATED"/>
    <property type="match status" value="1"/>
</dbReference>
<evidence type="ECO:0000256" key="1">
    <source>
        <dbReference type="ARBA" id="ARBA00005947"/>
    </source>
</evidence>
<dbReference type="PATRIC" id="fig|443610.3.peg.2207"/>
<protein>
    <submittedName>
        <fullName evidence="3">Acetoin utilization protein</fullName>
    </submittedName>
</protein>
<evidence type="ECO:0000259" key="2">
    <source>
        <dbReference type="Pfam" id="PF00850"/>
    </source>
</evidence>
<comment type="caution">
    <text evidence="3">The sequence shown here is derived from an EMBL/GenBank/DDBJ whole genome shotgun (WGS) entry which is preliminary data.</text>
</comment>
<feature type="domain" description="Histone deacetylase" evidence="2">
    <location>
        <begin position="20"/>
        <end position="304"/>
    </location>
</feature>